<evidence type="ECO:0000256" key="6">
    <source>
        <dbReference type="PIRSR" id="PIRSR004846-1"/>
    </source>
</evidence>
<evidence type="ECO:0000313" key="9">
    <source>
        <dbReference type="Proteomes" id="UP000032611"/>
    </source>
</evidence>
<sequence length="249" mass="25701">MKPMLSLLATSAIILSAGLANAAEINVAVAANFTDAATDIAKAFEAETGDTVLLSFGSTGKLYTQIANGAPFTVFLAADQARAKKAVDEGFAVAGSEFTYAIGKLVLFSEDADLVDADGAVLKAPDGFSKIAIANPTAAPYGSAAVETMKSLGLYETLEPKIVQGDSISQTFQFVATGNAELGFVALSQVIGEDSGSKWVVPADLYSPIAQDAVLTNKGADDETSKAFLEFLKGDKAEAIIASYGYATE</sequence>
<evidence type="ECO:0000256" key="5">
    <source>
        <dbReference type="ARBA" id="ARBA00062515"/>
    </source>
</evidence>
<evidence type="ECO:0000256" key="4">
    <source>
        <dbReference type="ARBA" id="ARBA00022729"/>
    </source>
</evidence>
<comment type="similarity">
    <text evidence="1">Belongs to the bacterial solute-binding protein ModA family.</text>
</comment>
<dbReference type="PATRIC" id="fig|1486262.3.peg.3237"/>
<dbReference type="GO" id="GO:0046872">
    <property type="term" value="F:metal ion binding"/>
    <property type="evidence" value="ECO:0007669"/>
    <property type="project" value="UniProtKB-KW"/>
</dbReference>
<evidence type="ECO:0000256" key="3">
    <source>
        <dbReference type="ARBA" id="ARBA00022723"/>
    </source>
</evidence>
<dbReference type="PANTHER" id="PTHR30632">
    <property type="entry name" value="MOLYBDATE-BINDING PERIPLASMIC PROTEIN"/>
    <property type="match status" value="1"/>
</dbReference>
<feature type="chain" id="PRO_5002295398" evidence="7">
    <location>
        <begin position="23"/>
        <end position="249"/>
    </location>
</feature>
<feature type="binding site" evidence="6">
    <location>
        <position position="168"/>
    </location>
    <ligand>
        <name>molybdate</name>
        <dbReference type="ChEBI" id="CHEBI:36264"/>
    </ligand>
</feature>
<dbReference type="NCBIfam" id="TIGR01256">
    <property type="entry name" value="modA"/>
    <property type="match status" value="1"/>
</dbReference>
<evidence type="ECO:0000313" key="8">
    <source>
        <dbReference type="EMBL" id="AJY46781.1"/>
    </source>
</evidence>
<evidence type="ECO:0000256" key="2">
    <source>
        <dbReference type="ARBA" id="ARBA00022505"/>
    </source>
</evidence>
<dbReference type="GO" id="GO:0030973">
    <property type="term" value="F:molybdate ion binding"/>
    <property type="evidence" value="ECO:0007669"/>
    <property type="project" value="InterPro"/>
</dbReference>
<evidence type="ECO:0000256" key="1">
    <source>
        <dbReference type="ARBA" id="ARBA00009175"/>
    </source>
</evidence>
<dbReference type="GO" id="GO:0015689">
    <property type="term" value="P:molybdate ion transport"/>
    <property type="evidence" value="ECO:0007669"/>
    <property type="project" value="InterPro"/>
</dbReference>
<keyword evidence="3 6" id="KW-0479">Metal-binding</keyword>
<dbReference type="FunFam" id="3.40.190.10:FF:000035">
    <property type="entry name" value="Molybdate ABC transporter substrate-binding protein"/>
    <property type="match status" value="1"/>
</dbReference>
<dbReference type="HOGENOM" id="CLU_065520_1_0_5"/>
<keyword evidence="9" id="KW-1185">Reference proteome</keyword>
<dbReference type="PANTHER" id="PTHR30632:SF14">
    <property type="entry name" value="TUNGSTATE_MOLYBDATE_CHROMATE-BINDING PROTEIN MODA"/>
    <property type="match status" value="1"/>
</dbReference>
<keyword evidence="2 6" id="KW-0500">Molybdenum</keyword>
<dbReference type="PIRSF" id="PIRSF004846">
    <property type="entry name" value="ModA"/>
    <property type="match status" value="1"/>
</dbReference>
<dbReference type="Proteomes" id="UP000032611">
    <property type="component" value="Chromosome"/>
</dbReference>
<accession>A0A0D5LRL3</accession>
<feature type="signal peptide" evidence="7">
    <location>
        <begin position="1"/>
        <end position="22"/>
    </location>
</feature>
<dbReference type="RefSeq" id="WP_045682630.1">
    <property type="nucleotide sequence ID" value="NZ_CP010803.1"/>
</dbReference>
<dbReference type="KEGG" id="mey:TM49_15670"/>
<evidence type="ECO:0000256" key="7">
    <source>
        <dbReference type="SAM" id="SignalP"/>
    </source>
</evidence>
<dbReference type="InterPro" id="IPR044084">
    <property type="entry name" value="AvModA-like_subst-bd"/>
</dbReference>
<dbReference type="InterPro" id="IPR050682">
    <property type="entry name" value="ModA/WtpA"/>
</dbReference>
<dbReference type="STRING" id="1486262.TM49_15670"/>
<dbReference type="Gene3D" id="3.40.190.10">
    <property type="entry name" value="Periplasmic binding protein-like II"/>
    <property type="match status" value="2"/>
</dbReference>
<dbReference type="Pfam" id="PF13531">
    <property type="entry name" value="SBP_bac_11"/>
    <property type="match status" value="1"/>
</dbReference>
<reference evidence="8 9" key="1">
    <citation type="journal article" date="2015" name="Genome Announc.">
        <title>Complete genome sequence of Martelella endophytica YC6887, which has antifungal activity associated with a halophyte.</title>
        <authorList>
            <person name="Khan A."/>
            <person name="Khan H."/>
            <person name="Chung E.J."/>
            <person name="Hossain M.T."/>
            <person name="Chung Y.R."/>
        </authorList>
    </citation>
    <scope>NUCLEOTIDE SEQUENCE [LARGE SCALE GENOMIC DNA]</scope>
    <source>
        <strain evidence="8">YC6887</strain>
    </source>
</reference>
<dbReference type="EMBL" id="CP010803">
    <property type="protein sequence ID" value="AJY46781.1"/>
    <property type="molecule type" value="Genomic_DNA"/>
</dbReference>
<dbReference type="AlphaFoldDB" id="A0A0D5LRL3"/>
<dbReference type="OrthoDB" id="9785015at2"/>
<dbReference type="GO" id="GO:1901359">
    <property type="term" value="F:tungstate binding"/>
    <property type="evidence" value="ECO:0007669"/>
    <property type="project" value="UniProtKB-ARBA"/>
</dbReference>
<protein>
    <submittedName>
        <fullName evidence="8">Molybdate ABC transporter substrate-binding protein</fullName>
    </submittedName>
</protein>
<comment type="subunit">
    <text evidence="5">The complex is composed of two ATP-binding proteins (ModC), two transmembrane proteins (ModB) and a solute-binding protein (ModA).</text>
</comment>
<gene>
    <name evidence="8" type="ORF">TM49_15670</name>
</gene>
<feature type="binding site" evidence="6">
    <location>
        <position position="59"/>
    </location>
    <ligand>
        <name>molybdate</name>
        <dbReference type="ChEBI" id="CHEBI:36264"/>
    </ligand>
</feature>
<proteinExistence type="inferred from homology"/>
<keyword evidence="4 7" id="KW-0732">Signal</keyword>
<dbReference type="InterPro" id="IPR005950">
    <property type="entry name" value="ModA"/>
</dbReference>
<dbReference type="CDD" id="cd13539">
    <property type="entry name" value="PBP2_AvModA"/>
    <property type="match status" value="1"/>
</dbReference>
<name>A0A0D5LRL3_MAREN</name>
<dbReference type="SUPFAM" id="SSF53850">
    <property type="entry name" value="Periplasmic binding protein-like II"/>
    <property type="match status" value="1"/>
</dbReference>
<organism evidence="8 9">
    <name type="scientific">Martelella endophytica</name>
    <dbReference type="NCBI Taxonomy" id="1486262"/>
    <lineage>
        <taxon>Bacteria</taxon>
        <taxon>Pseudomonadati</taxon>
        <taxon>Pseudomonadota</taxon>
        <taxon>Alphaproteobacteria</taxon>
        <taxon>Hyphomicrobiales</taxon>
        <taxon>Aurantimonadaceae</taxon>
        <taxon>Martelella</taxon>
    </lineage>
</organism>